<feature type="binding site" evidence="5">
    <location>
        <position position="45"/>
    </location>
    <ligand>
        <name>Fe cation</name>
        <dbReference type="ChEBI" id="CHEBI:24875"/>
        <note>catalytic</note>
    </ligand>
</feature>
<evidence type="ECO:0000313" key="8">
    <source>
        <dbReference type="Proteomes" id="UP000193577"/>
    </source>
</evidence>
<keyword evidence="6" id="KW-0223">Dioxygenase</keyword>
<dbReference type="PANTHER" id="PTHR10543">
    <property type="entry name" value="BETA-CAROTENE DIOXYGENASE"/>
    <property type="match status" value="1"/>
</dbReference>
<accession>A0A7I7SGQ0</accession>
<proteinExistence type="inferred from homology"/>
<feature type="binding site" evidence="5">
    <location>
        <position position="339"/>
    </location>
    <ligand>
        <name>Fe cation</name>
        <dbReference type="ChEBI" id="CHEBI:24875"/>
        <note>catalytic</note>
    </ligand>
</feature>
<evidence type="ECO:0000256" key="1">
    <source>
        <dbReference type="ARBA" id="ARBA00006787"/>
    </source>
</evidence>
<comment type="similarity">
    <text evidence="1 6">Belongs to the carotenoid oxygenase family.</text>
</comment>
<dbReference type="GO" id="GO:0046872">
    <property type="term" value="F:metal ion binding"/>
    <property type="evidence" value="ECO:0007669"/>
    <property type="project" value="UniProtKB-KW"/>
</dbReference>
<dbReference type="GO" id="GO:0016121">
    <property type="term" value="P:carotene catabolic process"/>
    <property type="evidence" value="ECO:0007669"/>
    <property type="project" value="TreeGrafter"/>
</dbReference>
<keyword evidence="2 5" id="KW-0479">Metal-binding</keyword>
<evidence type="ECO:0000256" key="6">
    <source>
        <dbReference type="RuleBase" id="RU364048"/>
    </source>
</evidence>
<comment type="caution">
    <text evidence="7">The sequence shown here is derived from an EMBL/GenBank/DDBJ whole genome shotgun (WGS) entry which is preliminary data.</text>
</comment>
<gene>
    <name evidence="7" type="ORF">B8W67_09165</name>
</gene>
<feature type="binding site" evidence="5">
    <location>
        <position position="100"/>
    </location>
    <ligand>
        <name>Fe cation</name>
        <dbReference type="ChEBI" id="CHEBI:24875"/>
        <note>catalytic</note>
    </ligand>
</feature>
<dbReference type="EC" id="1.13.11.-" evidence="6"/>
<dbReference type="EMBL" id="NCXO01000016">
    <property type="protein sequence ID" value="OSC33842.1"/>
    <property type="molecule type" value="Genomic_DNA"/>
</dbReference>
<dbReference type="RefSeq" id="WP_069391784.1">
    <property type="nucleotide sequence ID" value="NZ_AP022594.1"/>
</dbReference>
<keyword evidence="8" id="KW-1185">Reference proteome</keyword>
<name>A0A7I7SGQ0_9MYCO</name>
<protein>
    <recommendedName>
        <fullName evidence="6">Dioxygenase</fullName>
        <ecNumber evidence="6">1.13.11.-</ecNumber>
    </recommendedName>
</protein>
<sequence length="353" mass="39170">MFHAGRLLALSDAGKPWELDPHTLTTIGACSLDGALSRIGRYSPHPRVDATTGELFNFGIDVVPRLLPKLPLGLRCYRTSPDGHTRSIATIPLDGAHIQHDFAITEKFLVFLISPITVDPWKALTQPQELAAQWHRDKPTRVILVPRNGGQMAEYTLDEPLAYVHIVNAYQDDLGVHVDLVRFPDPDDFFVPTRQFRTSTRAVGGCTTRVTIAPSGTISLRDINARRYELPQYDWRRAGLPYTYGYYTTLRSTPETPNEIYKVDHTTGTEQRLQFAPGDVPGEPFFVPRTDAVAEDDGWLLTQVTSGGCTSLHIIDARNIHDGPVATAAGPTGFFPGFHGSFTRTRPGDRTPR</sequence>
<evidence type="ECO:0000256" key="5">
    <source>
        <dbReference type="PIRSR" id="PIRSR604294-1"/>
    </source>
</evidence>
<keyword evidence="4 5" id="KW-0408">Iron</keyword>
<dbReference type="InterPro" id="IPR004294">
    <property type="entry name" value="Carotenoid_Oase"/>
</dbReference>
<dbReference type="AlphaFoldDB" id="A0A7I7SGQ0"/>
<dbReference type="Pfam" id="PF03055">
    <property type="entry name" value="RPE65"/>
    <property type="match status" value="1"/>
</dbReference>
<reference evidence="7 8" key="1">
    <citation type="submission" date="2017-04" db="EMBL/GenBank/DDBJ databases">
        <title>The new phylogeny of genus Mycobacterium.</title>
        <authorList>
            <person name="Tortoli E."/>
            <person name="Trovato A."/>
            <person name="Cirillo D.M."/>
        </authorList>
    </citation>
    <scope>NUCLEOTIDE SEQUENCE [LARGE SCALE GENOMIC DNA]</scope>
    <source>
        <strain evidence="7 8">KCTC 19819</strain>
    </source>
</reference>
<feature type="binding site" evidence="5">
    <location>
        <position position="165"/>
    </location>
    <ligand>
        <name>Fe cation</name>
        <dbReference type="ChEBI" id="CHEBI:24875"/>
        <note>catalytic</note>
    </ligand>
</feature>
<keyword evidence="3 6" id="KW-0560">Oxidoreductase</keyword>
<dbReference type="OrthoDB" id="6636843at2"/>
<organism evidence="7 8">
    <name type="scientific">Mycolicibacillus koreensis</name>
    <dbReference type="NCBI Taxonomy" id="1069220"/>
    <lineage>
        <taxon>Bacteria</taxon>
        <taxon>Bacillati</taxon>
        <taxon>Actinomycetota</taxon>
        <taxon>Actinomycetes</taxon>
        <taxon>Mycobacteriales</taxon>
        <taxon>Mycobacteriaceae</taxon>
        <taxon>Mycolicibacillus</taxon>
    </lineage>
</organism>
<dbReference type="PANTHER" id="PTHR10543:SF89">
    <property type="entry name" value="CAROTENOID 9,10(9',10')-CLEAVAGE DIOXYGENASE 1"/>
    <property type="match status" value="1"/>
</dbReference>
<evidence type="ECO:0000313" key="7">
    <source>
        <dbReference type="EMBL" id="OSC33842.1"/>
    </source>
</evidence>
<evidence type="ECO:0000256" key="4">
    <source>
        <dbReference type="ARBA" id="ARBA00023004"/>
    </source>
</evidence>
<evidence type="ECO:0000256" key="2">
    <source>
        <dbReference type="ARBA" id="ARBA00022723"/>
    </source>
</evidence>
<evidence type="ECO:0000256" key="3">
    <source>
        <dbReference type="ARBA" id="ARBA00023002"/>
    </source>
</evidence>
<comment type="cofactor">
    <cofactor evidence="5 6">
        <name>Fe(2+)</name>
        <dbReference type="ChEBI" id="CHEBI:29033"/>
    </cofactor>
    <text evidence="5 6">Binds 1 Fe(2+) ion per subunit.</text>
</comment>
<dbReference type="GO" id="GO:0010436">
    <property type="term" value="F:carotenoid dioxygenase activity"/>
    <property type="evidence" value="ECO:0007669"/>
    <property type="project" value="TreeGrafter"/>
</dbReference>
<dbReference type="Proteomes" id="UP000193577">
    <property type="component" value="Unassembled WGS sequence"/>
</dbReference>